<dbReference type="PROSITE" id="PS50297">
    <property type="entry name" value="ANK_REP_REGION"/>
    <property type="match status" value="1"/>
</dbReference>
<feature type="repeat" description="ANK" evidence="1">
    <location>
        <begin position="254"/>
        <end position="279"/>
    </location>
</feature>
<dbReference type="Pfam" id="PF13637">
    <property type="entry name" value="Ank_4"/>
    <property type="match status" value="1"/>
</dbReference>
<evidence type="ECO:0000313" key="4">
    <source>
        <dbReference type="EMBL" id="TNJ26387.1"/>
    </source>
</evidence>
<proteinExistence type="predicted"/>
<dbReference type="Proteomes" id="UP000315496">
    <property type="component" value="Chromosome 5"/>
</dbReference>
<keyword evidence="1" id="KW-0040">ANK repeat</keyword>
<reference evidence="4 5" key="1">
    <citation type="submission" date="2019-05" db="EMBL/GenBank/DDBJ databases">
        <title>The compact genome of Giardia muris reveals important steps in the evolution of intestinal protozoan parasites.</title>
        <authorList>
            <person name="Xu F."/>
            <person name="Jimenez-Gonzalez A."/>
            <person name="Einarsson E."/>
            <person name="Astvaldsson A."/>
            <person name="Peirasmaki D."/>
            <person name="Eckmann L."/>
            <person name="Andersson J.O."/>
            <person name="Svard S.G."/>
            <person name="Jerlstrom-Hultqvist J."/>
        </authorList>
    </citation>
    <scope>NUCLEOTIDE SEQUENCE [LARGE SCALE GENOMIC DNA]</scope>
    <source>
        <strain evidence="4 5">Roberts-Thomson</strain>
    </source>
</reference>
<dbReference type="GO" id="GO:0008270">
    <property type="term" value="F:zinc ion binding"/>
    <property type="evidence" value="ECO:0007669"/>
    <property type="project" value="UniProtKB-KW"/>
</dbReference>
<dbReference type="PANTHER" id="PTHR24120">
    <property type="entry name" value="GH07239P"/>
    <property type="match status" value="1"/>
</dbReference>
<sequence length="730" mass="78205">MSLFEAAKRGDVEGVRAHLGEAGSAKEGEDTALMQAASRGHLACVTLLLELEGGHQGCGGYTALMRAAVGNHPDCVDALLDREAGLRTCTGWTALICATNCKHSLVIPHLIPRECRLVTTDGWSALMVAAHKGYSDCARLLLDEAGLQTTSYLWGCPKGSTALMIAAIGNNLSVATLLKPYEQGLVDSDGHNALWHAKNKGHDNVAKLLADENPDAPRLLPGSESDVSLISAISNGKVELAMQKLNEAGRQDSDGATALMAAAEAGQLQLVNLLLEKEAGMVDEAGRTALMRAAARGHLDCIQVLLPYEGGRQSTKEWYDGIHASAKSTALMVAAGNGHASCVAVLLEREADARDEYGRTALIYAARGGHEDCVRALLRCAGIQDRGGVTALQLASMGGHVGIVRALASLEARLTDTGGRSALMCAAEKGHGKCAEVLVDHEASMQDIHGWTALMHAVAGERVECACLLLREAGAQSTELWDRYPVGTTATMIAVIKRSPEIVKLTSPREMGLMNSTGFTALMIALQGKDEVSAHLLLQEAAVRDKEGYTQLDIVESLCAGSPGDDPYSSLRECYRSMKEELKKVVDTFVPSRLARITRSYLVTTLEQLYRYGGLLIDLMVGDSRVSLSPLEEVIDILLSTVLGEEFYSLEELIKALDGLGYSLDDDPCVICLSHQADTLLLPCRHLGLCYLCLDSIKAKCPYCRADVTDSIVLDYPEFILERVPFASSS</sequence>
<keyword evidence="2" id="KW-0479">Metal-binding</keyword>
<dbReference type="PANTHER" id="PTHR24120:SF4">
    <property type="entry name" value="GH07239P"/>
    <property type="match status" value="1"/>
</dbReference>
<dbReference type="InterPro" id="IPR013083">
    <property type="entry name" value="Znf_RING/FYVE/PHD"/>
</dbReference>
<keyword evidence="2" id="KW-0862">Zinc</keyword>
<evidence type="ECO:0000256" key="1">
    <source>
        <dbReference type="PROSITE-ProRule" id="PRU00023"/>
    </source>
</evidence>
<dbReference type="SUPFAM" id="SSF48403">
    <property type="entry name" value="Ankyrin repeat"/>
    <property type="match status" value="3"/>
</dbReference>
<evidence type="ECO:0000256" key="2">
    <source>
        <dbReference type="PROSITE-ProRule" id="PRU00175"/>
    </source>
</evidence>
<comment type="caution">
    <text evidence="4">The sequence shown here is derived from an EMBL/GenBank/DDBJ whole genome shotgun (WGS) entry which is preliminary data.</text>
</comment>
<organism evidence="4 5">
    <name type="scientific">Giardia muris</name>
    <dbReference type="NCBI Taxonomy" id="5742"/>
    <lineage>
        <taxon>Eukaryota</taxon>
        <taxon>Metamonada</taxon>
        <taxon>Diplomonadida</taxon>
        <taxon>Hexamitidae</taxon>
        <taxon>Giardiinae</taxon>
        <taxon>Giardia</taxon>
    </lineage>
</organism>
<dbReference type="OrthoDB" id="20872at2759"/>
<name>A0A4Z1T0E6_GIAMU</name>
<dbReference type="InterPro" id="IPR001841">
    <property type="entry name" value="Znf_RING"/>
</dbReference>
<dbReference type="Pfam" id="PF13920">
    <property type="entry name" value="zf-C3HC4_3"/>
    <property type="match status" value="1"/>
</dbReference>
<dbReference type="PROSITE" id="PS50088">
    <property type="entry name" value="ANK_REPEAT"/>
    <property type="match status" value="1"/>
</dbReference>
<keyword evidence="5" id="KW-1185">Reference proteome</keyword>
<dbReference type="EMBL" id="VDLU01000005">
    <property type="protein sequence ID" value="TNJ26387.1"/>
    <property type="molecule type" value="Genomic_DNA"/>
</dbReference>
<dbReference type="SUPFAM" id="SSF57850">
    <property type="entry name" value="RING/U-box"/>
    <property type="match status" value="1"/>
</dbReference>
<evidence type="ECO:0000259" key="3">
    <source>
        <dbReference type="PROSITE" id="PS50089"/>
    </source>
</evidence>
<feature type="domain" description="RING-type" evidence="3">
    <location>
        <begin position="669"/>
        <end position="705"/>
    </location>
</feature>
<protein>
    <submittedName>
        <fullName evidence="4">Ankyrin repeat protein 2</fullName>
    </submittedName>
</protein>
<dbReference type="SMART" id="SM00248">
    <property type="entry name" value="ANK"/>
    <property type="match status" value="13"/>
</dbReference>
<keyword evidence="2" id="KW-0863">Zinc-finger</keyword>
<dbReference type="InterPro" id="IPR036770">
    <property type="entry name" value="Ankyrin_rpt-contain_sf"/>
</dbReference>
<gene>
    <name evidence="4" type="ORF">GMRT_13419</name>
</gene>
<dbReference type="AlphaFoldDB" id="A0A4Z1T0E6"/>
<evidence type="ECO:0000313" key="5">
    <source>
        <dbReference type="Proteomes" id="UP000315496"/>
    </source>
</evidence>
<dbReference type="Pfam" id="PF12796">
    <property type="entry name" value="Ank_2"/>
    <property type="match status" value="4"/>
</dbReference>
<dbReference type="SMART" id="SM00184">
    <property type="entry name" value="RING"/>
    <property type="match status" value="1"/>
</dbReference>
<dbReference type="Gene3D" id="1.25.40.20">
    <property type="entry name" value="Ankyrin repeat-containing domain"/>
    <property type="match status" value="5"/>
</dbReference>
<dbReference type="InterPro" id="IPR002110">
    <property type="entry name" value="Ankyrin_rpt"/>
</dbReference>
<dbReference type="Gene3D" id="3.30.40.10">
    <property type="entry name" value="Zinc/RING finger domain, C3HC4 (zinc finger)"/>
    <property type="match status" value="1"/>
</dbReference>
<dbReference type="Pfam" id="PF00023">
    <property type="entry name" value="Ank"/>
    <property type="match status" value="1"/>
</dbReference>
<accession>A0A4Z1T0E6</accession>
<dbReference type="PROSITE" id="PS50089">
    <property type="entry name" value="ZF_RING_2"/>
    <property type="match status" value="1"/>
</dbReference>
<dbReference type="VEuPathDB" id="GiardiaDB:GMRT_13419"/>